<evidence type="ECO:0000313" key="1">
    <source>
        <dbReference type="EMBL" id="CDW76561.1"/>
    </source>
</evidence>
<gene>
    <name evidence="1" type="primary">Contig11912.g12746</name>
    <name evidence="1" type="ORF">STYLEM_5521</name>
</gene>
<evidence type="ECO:0000313" key="2">
    <source>
        <dbReference type="Proteomes" id="UP000039865"/>
    </source>
</evidence>
<proteinExistence type="predicted"/>
<reference evidence="1 2" key="1">
    <citation type="submission" date="2014-06" db="EMBL/GenBank/DDBJ databases">
        <authorList>
            <person name="Swart Estienne"/>
        </authorList>
    </citation>
    <scope>NUCLEOTIDE SEQUENCE [LARGE SCALE GENOMIC DNA]</scope>
    <source>
        <strain evidence="1 2">130c</strain>
    </source>
</reference>
<organism evidence="1 2">
    <name type="scientific">Stylonychia lemnae</name>
    <name type="common">Ciliate</name>
    <dbReference type="NCBI Taxonomy" id="5949"/>
    <lineage>
        <taxon>Eukaryota</taxon>
        <taxon>Sar</taxon>
        <taxon>Alveolata</taxon>
        <taxon>Ciliophora</taxon>
        <taxon>Intramacronucleata</taxon>
        <taxon>Spirotrichea</taxon>
        <taxon>Stichotrichia</taxon>
        <taxon>Sporadotrichida</taxon>
        <taxon>Oxytrichidae</taxon>
        <taxon>Stylonychinae</taxon>
        <taxon>Stylonychia</taxon>
    </lineage>
</organism>
<protein>
    <submittedName>
        <fullName evidence="1">Uncharacterized protein</fullName>
    </submittedName>
</protein>
<sequence>MVIQLGILDKKCRQPCQEQWELKFESSLGYDKQFLVDISLAINVYKYPFEHINAIWIHQ</sequence>
<dbReference type="AlphaFoldDB" id="A0A078A707"/>
<name>A0A078A707_STYLE</name>
<dbReference type="InParanoid" id="A0A078A707"/>
<accession>A0A078A707</accession>
<dbReference type="EMBL" id="CCKQ01005350">
    <property type="protein sequence ID" value="CDW76561.1"/>
    <property type="molecule type" value="Genomic_DNA"/>
</dbReference>
<dbReference type="Proteomes" id="UP000039865">
    <property type="component" value="Unassembled WGS sequence"/>
</dbReference>
<keyword evidence="2" id="KW-1185">Reference proteome</keyword>